<gene>
    <name evidence="1" type="ORF">EV192_111178</name>
</gene>
<protein>
    <submittedName>
        <fullName evidence="1">Uncharacterized protein</fullName>
    </submittedName>
</protein>
<sequence>MKFRIQANAEVDLLSRDELKQELRAHAQLLTGGVTYRWVLPAGSTTQSTPGPQLWEFVPRHGYVWDVQTISVLKSTSGAVRVSLAEDTPSGFVTHVPDDGLTGNTLLVSSKSLIVPAQVPLQIRTVGAFNGTGNARILVKEVLAIEQWRL</sequence>
<dbReference type="OrthoDB" id="9868021at2"/>
<organism evidence="1 2">
    <name type="scientific">Actinocrispum wychmicini</name>
    <dbReference type="NCBI Taxonomy" id="1213861"/>
    <lineage>
        <taxon>Bacteria</taxon>
        <taxon>Bacillati</taxon>
        <taxon>Actinomycetota</taxon>
        <taxon>Actinomycetes</taxon>
        <taxon>Pseudonocardiales</taxon>
        <taxon>Pseudonocardiaceae</taxon>
        <taxon>Actinocrispum</taxon>
    </lineage>
</organism>
<comment type="caution">
    <text evidence="1">The sequence shown here is derived from an EMBL/GenBank/DDBJ whole genome shotgun (WGS) entry which is preliminary data.</text>
</comment>
<dbReference type="RefSeq" id="WP_132123959.1">
    <property type="nucleotide sequence ID" value="NZ_SLWS01000011.1"/>
</dbReference>
<keyword evidence="2" id="KW-1185">Reference proteome</keyword>
<evidence type="ECO:0000313" key="2">
    <source>
        <dbReference type="Proteomes" id="UP000295680"/>
    </source>
</evidence>
<name>A0A4R2J4C6_9PSEU</name>
<evidence type="ECO:0000313" key="1">
    <source>
        <dbReference type="EMBL" id="TCO52984.1"/>
    </source>
</evidence>
<accession>A0A4R2J4C6</accession>
<dbReference type="Proteomes" id="UP000295680">
    <property type="component" value="Unassembled WGS sequence"/>
</dbReference>
<proteinExistence type="predicted"/>
<dbReference type="AlphaFoldDB" id="A0A4R2J4C6"/>
<reference evidence="1 2" key="1">
    <citation type="submission" date="2019-03" db="EMBL/GenBank/DDBJ databases">
        <title>Genomic Encyclopedia of Type Strains, Phase IV (KMG-IV): sequencing the most valuable type-strain genomes for metagenomic binning, comparative biology and taxonomic classification.</title>
        <authorList>
            <person name="Goeker M."/>
        </authorList>
    </citation>
    <scope>NUCLEOTIDE SEQUENCE [LARGE SCALE GENOMIC DNA]</scope>
    <source>
        <strain evidence="1 2">DSM 45934</strain>
    </source>
</reference>
<dbReference type="EMBL" id="SLWS01000011">
    <property type="protein sequence ID" value="TCO52984.1"/>
    <property type="molecule type" value="Genomic_DNA"/>
</dbReference>